<name>B5GVS8_STRCL</name>
<dbReference type="Proteomes" id="UP000002357">
    <property type="component" value="Plasmid pSCL4"/>
</dbReference>
<feature type="compositionally biased region" description="Pro residues" evidence="5">
    <location>
        <begin position="65"/>
        <end position="83"/>
    </location>
</feature>
<proteinExistence type="predicted"/>
<dbReference type="AlphaFoldDB" id="B5GVS8"/>
<accession>B5GVS8</accession>
<keyword evidence="4" id="KW-0342">GTP-binding</keyword>
<dbReference type="SUPFAM" id="SSF50465">
    <property type="entry name" value="EF-Tu/eEF-1alpha/eIF2-gamma C-terminal domain"/>
    <property type="match status" value="1"/>
</dbReference>
<organism evidence="7 8">
    <name type="scientific">Streptomyces clavuligerus</name>
    <dbReference type="NCBI Taxonomy" id="1901"/>
    <lineage>
        <taxon>Bacteria</taxon>
        <taxon>Bacillati</taxon>
        <taxon>Actinomycetota</taxon>
        <taxon>Actinomycetes</taxon>
        <taxon>Kitasatosporales</taxon>
        <taxon>Streptomycetaceae</taxon>
        <taxon>Streptomyces</taxon>
    </lineage>
</organism>
<keyword evidence="1" id="KW-0547">Nucleotide-binding</keyword>
<evidence type="ECO:0000256" key="5">
    <source>
        <dbReference type="SAM" id="MobiDB-lite"/>
    </source>
</evidence>
<dbReference type="InterPro" id="IPR004160">
    <property type="entry name" value="Transl_elong_EFTu/EF1A_C"/>
</dbReference>
<dbReference type="InterPro" id="IPR009001">
    <property type="entry name" value="Transl_elong_EF1A/Init_IF2_C"/>
</dbReference>
<evidence type="ECO:0000256" key="4">
    <source>
        <dbReference type="ARBA" id="ARBA00023134"/>
    </source>
</evidence>
<dbReference type="EMBL" id="CM000914">
    <property type="protein sequence ID" value="EFG03534.2"/>
    <property type="molecule type" value="Genomic_DNA"/>
</dbReference>
<evidence type="ECO:0000313" key="7">
    <source>
        <dbReference type="EMBL" id="EFG03534.2"/>
    </source>
</evidence>
<keyword evidence="3" id="KW-0648">Protein biosynthesis</keyword>
<feature type="region of interest" description="Disordered" evidence="5">
    <location>
        <begin position="43"/>
        <end position="83"/>
    </location>
</feature>
<reference evidence="7 8" key="1">
    <citation type="journal article" date="2010" name="Genome Biol. Evol.">
        <title>The sequence of a 1.8-mb bacterial linear plasmid reveals a rich evolutionary reservoir of secondary metabolic pathways.</title>
        <authorList>
            <person name="Medema M.H."/>
            <person name="Trefzer A."/>
            <person name="Kovalchuk A."/>
            <person name="van den Berg M."/>
            <person name="Mueller U."/>
            <person name="Heijne W."/>
            <person name="Wu L."/>
            <person name="Alam M.T."/>
            <person name="Ronning C.M."/>
            <person name="Nierman W.C."/>
            <person name="Bovenberg R.A.L."/>
            <person name="Breitling R."/>
            <person name="Takano E."/>
        </authorList>
    </citation>
    <scope>NUCLEOTIDE SEQUENCE [LARGE SCALE GENOMIC DNA]</scope>
    <source>
        <strain evidence="8">ATCC 27064 / DSM 738 / JCM 4710 / NBRC 13307 / NCIMB 12785 / NRRL 3585 / VKM Ac-602</strain>
        <plasmid evidence="7">pSCL4</plasmid>
    </source>
</reference>
<evidence type="ECO:0000313" key="8">
    <source>
        <dbReference type="Proteomes" id="UP000002357"/>
    </source>
</evidence>
<dbReference type="GO" id="GO:0005525">
    <property type="term" value="F:GTP binding"/>
    <property type="evidence" value="ECO:0007669"/>
    <property type="project" value="UniProtKB-KW"/>
</dbReference>
<evidence type="ECO:0000256" key="3">
    <source>
        <dbReference type="ARBA" id="ARBA00022917"/>
    </source>
</evidence>
<dbReference type="GO" id="GO:0003746">
    <property type="term" value="F:translation elongation factor activity"/>
    <property type="evidence" value="ECO:0007669"/>
    <property type="project" value="UniProtKB-KW"/>
</dbReference>
<feature type="region of interest" description="Disordered" evidence="5">
    <location>
        <begin position="1"/>
        <end position="22"/>
    </location>
</feature>
<feature type="domain" description="Translation elongation factor EFTu/EF1A C-terminal" evidence="6">
    <location>
        <begin position="14"/>
        <end position="53"/>
    </location>
</feature>
<evidence type="ECO:0000259" key="6">
    <source>
        <dbReference type="Pfam" id="PF03143"/>
    </source>
</evidence>
<keyword evidence="7" id="KW-0614">Plasmid</keyword>
<keyword evidence="2" id="KW-0251">Elongation factor</keyword>
<evidence type="ECO:0000256" key="1">
    <source>
        <dbReference type="ARBA" id="ARBA00022741"/>
    </source>
</evidence>
<geneLocation type="plasmid" evidence="7 8">
    <name>pSCL4</name>
</geneLocation>
<evidence type="ECO:0000256" key="2">
    <source>
        <dbReference type="ARBA" id="ARBA00022768"/>
    </source>
</evidence>
<keyword evidence="8" id="KW-1185">Reference proteome</keyword>
<protein>
    <submittedName>
        <fullName evidence="7">GTP EFTU D3 domain-containing protein</fullName>
    </submittedName>
</protein>
<dbReference type="Gene3D" id="2.40.30.10">
    <property type="entry name" value="Translation factors"/>
    <property type="match status" value="1"/>
</dbReference>
<sequence>MAGNLTDPYGGGPTESVTPGDTVQLTVELVQDTVMETGTRFAVREGGPTVGGGEGGELRGLTPDTTPPRPPRMAPPPSVRTSR</sequence>
<gene>
    <name evidence="7" type="ORF">SCLAV_p0039</name>
</gene>
<dbReference type="Pfam" id="PF03143">
    <property type="entry name" value="GTP_EFTU_D3"/>
    <property type="match status" value="1"/>
</dbReference>